<dbReference type="EMBL" id="BARS01030254">
    <property type="protein sequence ID" value="GAG19687.1"/>
    <property type="molecule type" value="Genomic_DNA"/>
</dbReference>
<protein>
    <submittedName>
        <fullName evidence="1">Uncharacterized protein</fullName>
    </submittedName>
</protein>
<proteinExistence type="predicted"/>
<evidence type="ECO:0000313" key="1">
    <source>
        <dbReference type="EMBL" id="GAG19687.1"/>
    </source>
</evidence>
<sequence>PRVNTTVSQSGDGDSTALDIKGAWSFNTHGRWVGTVVLRRRENSSSSDDWEDYRTFESDNDRNVQLSGTEESDNVEFRISATISSGDFSGDITINNSIQKGIVKVDSVTNATSAEVTVLVSLASTNATRRWAEGAWSDYRGYPSSITFMDDRCIYGGASIIPAQVV</sequence>
<feature type="non-terminal residue" evidence="1">
    <location>
        <position position="1"/>
    </location>
</feature>
<name>X0W8W1_9ZZZZ</name>
<organism evidence="1">
    <name type="scientific">marine sediment metagenome</name>
    <dbReference type="NCBI Taxonomy" id="412755"/>
    <lineage>
        <taxon>unclassified sequences</taxon>
        <taxon>metagenomes</taxon>
        <taxon>ecological metagenomes</taxon>
    </lineage>
</organism>
<gene>
    <name evidence="1" type="ORF">S01H1_47199</name>
</gene>
<dbReference type="AlphaFoldDB" id="X0W8W1"/>
<reference evidence="1" key="1">
    <citation type="journal article" date="2014" name="Front. Microbiol.">
        <title>High frequency of phylogenetically diverse reductive dehalogenase-homologous genes in deep subseafloor sedimentary metagenomes.</title>
        <authorList>
            <person name="Kawai M."/>
            <person name="Futagami T."/>
            <person name="Toyoda A."/>
            <person name="Takaki Y."/>
            <person name="Nishi S."/>
            <person name="Hori S."/>
            <person name="Arai W."/>
            <person name="Tsubouchi T."/>
            <person name="Morono Y."/>
            <person name="Uchiyama I."/>
            <person name="Ito T."/>
            <person name="Fujiyama A."/>
            <person name="Inagaki F."/>
            <person name="Takami H."/>
        </authorList>
    </citation>
    <scope>NUCLEOTIDE SEQUENCE</scope>
    <source>
        <strain evidence="1">Expedition CK06-06</strain>
    </source>
</reference>
<comment type="caution">
    <text evidence="1">The sequence shown here is derived from an EMBL/GenBank/DDBJ whole genome shotgun (WGS) entry which is preliminary data.</text>
</comment>
<accession>X0W8W1</accession>